<gene>
    <name evidence="2" type="ORF">ENO47_08460</name>
</gene>
<sequence length="127" mass="15260">MEDLKMLEPLFQNSLFQFFLYMALIQLLAQVFLDRRIAFWIASISTTILWFRSFDPLTPLKAWLIVLLIFSLYLIPRLIFHFNIFLYLKGKKRCPECYSEVHWRAKVCPFCKHRFKGVEKAGEEFSK</sequence>
<proteinExistence type="predicted"/>
<dbReference type="AlphaFoldDB" id="A0A7C2VGR9"/>
<name>A0A7C2VGR9_9AQUI</name>
<organism evidence="2">
    <name type="scientific">Hydrogenobacter sp</name>
    <dbReference type="NCBI Taxonomy" id="2152829"/>
    <lineage>
        <taxon>Bacteria</taxon>
        <taxon>Pseudomonadati</taxon>
        <taxon>Aquificota</taxon>
        <taxon>Aquificia</taxon>
        <taxon>Aquificales</taxon>
        <taxon>Aquificaceae</taxon>
        <taxon>Hydrogenobacter</taxon>
    </lineage>
</organism>
<feature type="transmembrane region" description="Helical" evidence="1">
    <location>
        <begin position="60"/>
        <end position="88"/>
    </location>
</feature>
<keyword evidence="1" id="KW-1133">Transmembrane helix</keyword>
<reference evidence="2" key="1">
    <citation type="journal article" date="2020" name="mSystems">
        <title>Genome- and Community-Level Interaction Insights into Carbon Utilization and Element Cycling Functions of Hydrothermarchaeota in Hydrothermal Sediment.</title>
        <authorList>
            <person name="Zhou Z."/>
            <person name="Liu Y."/>
            <person name="Xu W."/>
            <person name="Pan J."/>
            <person name="Luo Z.H."/>
            <person name="Li M."/>
        </authorList>
    </citation>
    <scope>NUCLEOTIDE SEQUENCE [LARGE SCALE GENOMIC DNA]</scope>
    <source>
        <strain evidence="2">SpSt-132</strain>
    </source>
</reference>
<comment type="caution">
    <text evidence="2">The sequence shown here is derived from an EMBL/GenBank/DDBJ whole genome shotgun (WGS) entry which is preliminary data.</text>
</comment>
<protein>
    <submittedName>
        <fullName evidence="2">Uncharacterized protein</fullName>
    </submittedName>
</protein>
<accession>A0A7C2VGR9</accession>
<feature type="transmembrane region" description="Helical" evidence="1">
    <location>
        <begin position="37"/>
        <end position="54"/>
    </location>
</feature>
<evidence type="ECO:0000256" key="1">
    <source>
        <dbReference type="SAM" id="Phobius"/>
    </source>
</evidence>
<evidence type="ECO:0000313" key="2">
    <source>
        <dbReference type="EMBL" id="HEW46675.1"/>
    </source>
</evidence>
<keyword evidence="1" id="KW-0472">Membrane</keyword>
<feature type="transmembrane region" description="Helical" evidence="1">
    <location>
        <begin position="15"/>
        <end position="32"/>
    </location>
</feature>
<keyword evidence="1" id="KW-0812">Transmembrane</keyword>
<dbReference type="EMBL" id="DSFP01000070">
    <property type="protein sequence ID" value="HEW46675.1"/>
    <property type="molecule type" value="Genomic_DNA"/>
</dbReference>